<dbReference type="InterPro" id="IPR036249">
    <property type="entry name" value="Thioredoxin-like_sf"/>
</dbReference>
<name>A0A5M6IHT1_9PROT</name>
<sequence>MSQGSTRSGPLIALAIFVIGLATASATLILPQIQGKTVPGMVEGRGAALALERVASSKAAQGAPFRSESGDTVTLEDFRGKIVVLNFWATWCGPCVREMPTLDRLHARLAGDRFAVVAVSTDRASMATLRAFFDTHDITHLPVYHDPTGDLSRAFGITGLPTTVVLDAEGREVASHMGYMDWDQPDLVTWFHQRMDRARGTGPGG</sequence>
<dbReference type="Proteomes" id="UP000324065">
    <property type="component" value="Unassembled WGS sequence"/>
</dbReference>
<dbReference type="PANTHER" id="PTHR42852:SF17">
    <property type="entry name" value="THIOREDOXIN-LIKE PROTEIN HI_1115"/>
    <property type="match status" value="1"/>
</dbReference>
<dbReference type="EMBL" id="VWPJ01000001">
    <property type="protein sequence ID" value="KAA5607507.1"/>
    <property type="molecule type" value="Genomic_DNA"/>
</dbReference>
<dbReference type="PROSITE" id="PS51352">
    <property type="entry name" value="THIOREDOXIN_2"/>
    <property type="match status" value="1"/>
</dbReference>
<proteinExistence type="predicted"/>
<dbReference type="Gene3D" id="3.40.30.10">
    <property type="entry name" value="Glutaredoxin"/>
    <property type="match status" value="1"/>
</dbReference>
<evidence type="ECO:0000256" key="1">
    <source>
        <dbReference type="ARBA" id="ARBA00023284"/>
    </source>
</evidence>
<evidence type="ECO:0000259" key="2">
    <source>
        <dbReference type="PROSITE" id="PS51352"/>
    </source>
</evidence>
<dbReference type="CDD" id="cd02966">
    <property type="entry name" value="TlpA_like_family"/>
    <property type="match status" value="1"/>
</dbReference>
<dbReference type="RefSeq" id="WP_150060640.1">
    <property type="nucleotide sequence ID" value="NZ_JACHII010000001.1"/>
</dbReference>
<dbReference type="SUPFAM" id="SSF52833">
    <property type="entry name" value="Thioredoxin-like"/>
    <property type="match status" value="1"/>
</dbReference>
<protein>
    <submittedName>
        <fullName evidence="3">TlpA family protein disulfide reductase</fullName>
    </submittedName>
</protein>
<keyword evidence="4" id="KW-1185">Reference proteome</keyword>
<feature type="domain" description="Thioredoxin" evidence="2">
    <location>
        <begin position="54"/>
        <end position="196"/>
    </location>
</feature>
<organism evidence="3 4">
    <name type="scientific">Roseospira marina</name>
    <dbReference type="NCBI Taxonomy" id="140057"/>
    <lineage>
        <taxon>Bacteria</taxon>
        <taxon>Pseudomonadati</taxon>
        <taxon>Pseudomonadota</taxon>
        <taxon>Alphaproteobacteria</taxon>
        <taxon>Rhodospirillales</taxon>
        <taxon>Rhodospirillaceae</taxon>
        <taxon>Roseospira</taxon>
    </lineage>
</organism>
<dbReference type="InterPro" id="IPR050553">
    <property type="entry name" value="Thioredoxin_ResA/DsbE_sf"/>
</dbReference>
<dbReference type="GO" id="GO:0016209">
    <property type="term" value="F:antioxidant activity"/>
    <property type="evidence" value="ECO:0007669"/>
    <property type="project" value="InterPro"/>
</dbReference>
<dbReference type="InterPro" id="IPR000866">
    <property type="entry name" value="AhpC/TSA"/>
</dbReference>
<dbReference type="AlphaFoldDB" id="A0A5M6IHT1"/>
<dbReference type="InterPro" id="IPR017937">
    <property type="entry name" value="Thioredoxin_CS"/>
</dbReference>
<gene>
    <name evidence="3" type="ORF">F1188_01715</name>
</gene>
<dbReference type="OrthoDB" id="9799347at2"/>
<reference evidence="3 4" key="1">
    <citation type="submission" date="2019-09" db="EMBL/GenBank/DDBJ databases">
        <title>Genome sequence of Roseospira marina, one of the more divergent members of the non-sulfur purple photosynthetic bacterial family, the Rhodospirillaceae.</title>
        <authorList>
            <person name="Meyer T."/>
            <person name="Kyndt J."/>
        </authorList>
    </citation>
    <scope>NUCLEOTIDE SEQUENCE [LARGE SCALE GENOMIC DNA]</scope>
    <source>
        <strain evidence="3 4">DSM 15113</strain>
    </source>
</reference>
<dbReference type="GO" id="GO:0015036">
    <property type="term" value="F:disulfide oxidoreductase activity"/>
    <property type="evidence" value="ECO:0007669"/>
    <property type="project" value="UniProtKB-ARBA"/>
</dbReference>
<evidence type="ECO:0000313" key="3">
    <source>
        <dbReference type="EMBL" id="KAA5607507.1"/>
    </source>
</evidence>
<accession>A0A5M6IHT1</accession>
<comment type="caution">
    <text evidence="3">The sequence shown here is derived from an EMBL/GenBank/DDBJ whole genome shotgun (WGS) entry which is preliminary data.</text>
</comment>
<evidence type="ECO:0000313" key="4">
    <source>
        <dbReference type="Proteomes" id="UP000324065"/>
    </source>
</evidence>
<dbReference type="PROSITE" id="PS00194">
    <property type="entry name" value="THIOREDOXIN_1"/>
    <property type="match status" value="1"/>
</dbReference>
<dbReference type="InterPro" id="IPR013766">
    <property type="entry name" value="Thioredoxin_domain"/>
</dbReference>
<keyword evidence="1" id="KW-0676">Redox-active center</keyword>
<dbReference type="Pfam" id="PF00578">
    <property type="entry name" value="AhpC-TSA"/>
    <property type="match status" value="1"/>
</dbReference>
<dbReference type="PANTHER" id="PTHR42852">
    <property type="entry name" value="THIOL:DISULFIDE INTERCHANGE PROTEIN DSBE"/>
    <property type="match status" value="1"/>
</dbReference>